<dbReference type="PANTHER" id="PTHR37299">
    <property type="entry name" value="TRANSCRIPTIONAL REGULATOR-RELATED"/>
    <property type="match status" value="1"/>
</dbReference>
<dbReference type="SMART" id="SM00448">
    <property type="entry name" value="REC"/>
    <property type="match status" value="1"/>
</dbReference>
<dbReference type="InterPro" id="IPR011006">
    <property type="entry name" value="CheY-like_superfamily"/>
</dbReference>
<keyword evidence="5" id="KW-1185">Reference proteome</keyword>
<accession>A0A3G9J4W9</accession>
<feature type="domain" description="HTH LytTR-type" evidence="3">
    <location>
        <begin position="131"/>
        <end position="233"/>
    </location>
</feature>
<feature type="modified residue" description="4-aspartylphosphate" evidence="1">
    <location>
        <position position="59"/>
    </location>
</feature>
<dbReference type="PANTHER" id="PTHR37299:SF1">
    <property type="entry name" value="STAGE 0 SPORULATION PROTEIN A HOMOLOG"/>
    <property type="match status" value="1"/>
</dbReference>
<dbReference type="Pfam" id="PF00072">
    <property type="entry name" value="Response_reg"/>
    <property type="match status" value="1"/>
</dbReference>
<dbReference type="KEGG" id="ebm:SG0102_10640"/>
<protein>
    <submittedName>
        <fullName evidence="4">DNA-binding response regulator</fullName>
    </submittedName>
</protein>
<evidence type="ECO:0000259" key="3">
    <source>
        <dbReference type="PROSITE" id="PS50930"/>
    </source>
</evidence>
<dbReference type="Pfam" id="PF04397">
    <property type="entry name" value="LytTR"/>
    <property type="match status" value="1"/>
</dbReference>
<dbReference type="PROSITE" id="PS50930">
    <property type="entry name" value="HTH_LYTTR"/>
    <property type="match status" value="1"/>
</dbReference>
<evidence type="ECO:0000313" key="5">
    <source>
        <dbReference type="Proteomes" id="UP000268059"/>
    </source>
</evidence>
<organism evidence="4 5">
    <name type="scientific">Intestinibaculum porci</name>
    <dbReference type="NCBI Taxonomy" id="2487118"/>
    <lineage>
        <taxon>Bacteria</taxon>
        <taxon>Bacillati</taxon>
        <taxon>Bacillota</taxon>
        <taxon>Erysipelotrichia</taxon>
        <taxon>Erysipelotrichales</taxon>
        <taxon>Erysipelotrichaceae</taxon>
        <taxon>Intestinibaculum</taxon>
    </lineage>
</organism>
<keyword evidence="4" id="KW-0238">DNA-binding</keyword>
<dbReference type="GO" id="GO:0003677">
    <property type="term" value="F:DNA binding"/>
    <property type="evidence" value="ECO:0007669"/>
    <property type="project" value="UniProtKB-KW"/>
</dbReference>
<dbReference type="SUPFAM" id="SSF52172">
    <property type="entry name" value="CheY-like"/>
    <property type="match status" value="1"/>
</dbReference>
<dbReference type="GO" id="GO:0000156">
    <property type="term" value="F:phosphorelay response regulator activity"/>
    <property type="evidence" value="ECO:0007669"/>
    <property type="project" value="InterPro"/>
</dbReference>
<evidence type="ECO:0000313" key="4">
    <source>
        <dbReference type="EMBL" id="BBH26130.1"/>
    </source>
</evidence>
<dbReference type="Gene3D" id="2.40.50.1020">
    <property type="entry name" value="LytTr DNA-binding domain"/>
    <property type="match status" value="1"/>
</dbReference>
<evidence type="ECO:0000256" key="1">
    <source>
        <dbReference type="PROSITE-ProRule" id="PRU00169"/>
    </source>
</evidence>
<dbReference type="CDD" id="cd00156">
    <property type="entry name" value="REC"/>
    <property type="match status" value="1"/>
</dbReference>
<dbReference type="AlphaFoldDB" id="A0A3G9J4W9"/>
<dbReference type="Proteomes" id="UP000268059">
    <property type="component" value="Chromosome"/>
</dbReference>
<dbReference type="InterPro" id="IPR046947">
    <property type="entry name" value="LytR-like"/>
</dbReference>
<feature type="domain" description="Response regulatory" evidence="2">
    <location>
        <begin position="8"/>
        <end position="122"/>
    </location>
</feature>
<sequence length="241" mass="28438">MNFMRKLKLAICEDEEKEYQNFLTLLEKSGVENEVDYFCDGSDLLKQFYQGKYDLIFMDIYMNQMNGVETVSKIREIDEHVPIAFTTTSKDHFADGFRLRVNRYLEKPLQQSDFNETLQMAQEALKLRPHITVKSEGKDVELMESDIAFVEQSRHHLFINMTGSKKVKTLGKLDDFEKHLPHPPFYRCHKSYLVNLTQVASLDKENRMFVMKEGDYVYIRRASIYEAARVLKQFLFSNVRD</sequence>
<proteinExistence type="predicted"/>
<reference evidence="4 5" key="1">
    <citation type="submission" date="2018-11" db="EMBL/GenBank/DDBJ databases">
        <title>Novel Erysipelotrichaceae bacterium isolated from small intestine of a swine.</title>
        <authorList>
            <person name="Kim J.S."/>
            <person name="Choe H."/>
            <person name="Lee Y.R."/>
            <person name="Kim K.M."/>
            <person name="Park D.S."/>
        </authorList>
    </citation>
    <scope>NUCLEOTIDE SEQUENCE [LARGE SCALE GENOMIC DNA]</scope>
    <source>
        <strain evidence="4 5">SG0102</strain>
    </source>
</reference>
<gene>
    <name evidence="4" type="ORF">SG0102_10640</name>
</gene>
<dbReference type="SMART" id="SM00850">
    <property type="entry name" value="LytTR"/>
    <property type="match status" value="1"/>
</dbReference>
<dbReference type="InParanoid" id="A0A3G9J4W9"/>
<dbReference type="InterPro" id="IPR001789">
    <property type="entry name" value="Sig_transdc_resp-reg_receiver"/>
</dbReference>
<dbReference type="EMBL" id="AP019309">
    <property type="protein sequence ID" value="BBH26130.1"/>
    <property type="molecule type" value="Genomic_DNA"/>
</dbReference>
<dbReference type="PROSITE" id="PS50110">
    <property type="entry name" value="RESPONSE_REGULATORY"/>
    <property type="match status" value="1"/>
</dbReference>
<keyword evidence="1" id="KW-0597">Phosphoprotein</keyword>
<name>A0A3G9J4W9_9FIRM</name>
<dbReference type="InterPro" id="IPR007492">
    <property type="entry name" value="LytTR_DNA-bd_dom"/>
</dbReference>
<dbReference type="FunCoup" id="A0A3G9J4W9">
    <property type="interactions" value="39"/>
</dbReference>
<evidence type="ECO:0000259" key="2">
    <source>
        <dbReference type="PROSITE" id="PS50110"/>
    </source>
</evidence>
<dbReference type="Gene3D" id="3.40.50.2300">
    <property type="match status" value="1"/>
</dbReference>